<comment type="caution">
    <text evidence="10">The sequence shown here is derived from an EMBL/GenBank/DDBJ whole genome shotgun (WGS) entry which is preliminary data.</text>
</comment>
<gene>
    <name evidence="10" type="ORF">H6A19_14115</name>
</gene>
<dbReference type="Pfam" id="PF25198">
    <property type="entry name" value="Spore_GerAC_N"/>
    <property type="match status" value="1"/>
</dbReference>
<keyword evidence="7" id="KW-0449">Lipoprotein</keyword>
<proteinExistence type="inferred from homology"/>
<keyword evidence="11" id="KW-1185">Reference proteome</keyword>
<evidence type="ECO:0000313" key="11">
    <source>
        <dbReference type="Proteomes" id="UP000767334"/>
    </source>
</evidence>
<dbReference type="Gene3D" id="3.30.300.210">
    <property type="entry name" value="Nutrient germinant receptor protein C, domain 3"/>
    <property type="match status" value="1"/>
</dbReference>
<dbReference type="RefSeq" id="WP_204572568.1">
    <property type="nucleotide sequence ID" value="NZ_JACJLL010000115.1"/>
</dbReference>
<keyword evidence="6" id="KW-0564">Palmitate</keyword>
<dbReference type="Pfam" id="PF05504">
    <property type="entry name" value="Spore_GerAC"/>
    <property type="match status" value="1"/>
</dbReference>
<organism evidence="10 11">
    <name type="scientific">Clostridium saudiense</name>
    <dbReference type="NCBI Taxonomy" id="1414720"/>
    <lineage>
        <taxon>Bacteria</taxon>
        <taxon>Bacillati</taxon>
        <taxon>Bacillota</taxon>
        <taxon>Clostridia</taxon>
        <taxon>Eubacteriales</taxon>
        <taxon>Clostridiaceae</taxon>
        <taxon>Clostridium</taxon>
    </lineage>
</organism>
<evidence type="ECO:0000313" key="10">
    <source>
        <dbReference type="EMBL" id="MBM6820453.1"/>
    </source>
</evidence>
<reference evidence="10 11" key="1">
    <citation type="journal article" date="2021" name="Sci. Rep.">
        <title>The distribution of antibiotic resistance genes in chicken gut microbiota commensals.</title>
        <authorList>
            <person name="Juricova H."/>
            <person name="Matiasovicova J."/>
            <person name="Kubasova T."/>
            <person name="Cejkova D."/>
            <person name="Rychlik I."/>
        </authorList>
    </citation>
    <scope>NUCLEOTIDE SEQUENCE [LARGE SCALE GENOMIC DNA]</scope>
    <source>
        <strain evidence="10 11">An435</strain>
    </source>
</reference>
<comment type="similarity">
    <text evidence="2">Belongs to the GerABKC lipoprotein family.</text>
</comment>
<dbReference type="PROSITE" id="PS51257">
    <property type="entry name" value="PROKAR_LIPOPROTEIN"/>
    <property type="match status" value="1"/>
</dbReference>
<keyword evidence="5" id="KW-0472">Membrane</keyword>
<feature type="domain" description="Spore germination GerAC-like C-terminal" evidence="8">
    <location>
        <begin position="212"/>
        <end position="369"/>
    </location>
</feature>
<evidence type="ECO:0000256" key="1">
    <source>
        <dbReference type="ARBA" id="ARBA00004635"/>
    </source>
</evidence>
<dbReference type="Proteomes" id="UP000767334">
    <property type="component" value="Unassembled WGS sequence"/>
</dbReference>
<dbReference type="InterPro" id="IPR046953">
    <property type="entry name" value="Spore_GerAC-like_C"/>
</dbReference>
<dbReference type="InterPro" id="IPR008844">
    <property type="entry name" value="Spore_GerAC-like"/>
</dbReference>
<accession>A0ABS2FIR7</accession>
<evidence type="ECO:0000256" key="6">
    <source>
        <dbReference type="ARBA" id="ARBA00023139"/>
    </source>
</evidence>
<dbReference type="InterPro" id="IPR038501">
    <property type="entry name" value="Spore_GerAC_C_sf"/>
</dbReference>
<evidence type="ECO:0000256" key="5">
    <source>
        <dbReference type="ARBA" id="ARBA00023136"/>
    </source>
</evidence>
<dbReference type="NCBIfam" id="TIGR02887">
    <property type="entry name" value="spore_ger_x_C"/>
    <property type="match status" value="1"/>
</dbReference>
<sequence length="375" mass="42554">MLKNKRRKAYVLLSLLILPLLLTGCFDYHDINKVTFPTSIIFDVDDLGQEIVYLDCIKPYRSTNDSSDKGRRIIYKGVGKTALEALNDINRASSFKLDYAQTRAYIFTEKASRKGIKKFLDLINNNSEFSMKPSAFVYYGDVEELLKTVSTDEEYLGLFLNDLVGKEKYNPRAVKSNINYYLSNILMGSNTALLTSISLEDNAIDKKIQIQGSSIFKDNVLVEKIDIENSLIYNIMMGNAKSGTLEISNPESKENFITLQILDSSMKDKLEFQDGKYKLIKDVNVEVSVSEIQGELIVDANALDYIKVNEEAYISGYAEYLFNKYKKQNLDIFDIARLAEMYYPNENIDNPLSVTEVEVNTKLIIKGTGVVKDSL</sequence>
<dbReference type="InterPro" id="IPR057336">
    <property type="entry name" value="GerAC_N"/>
</dbReference>
<protein>
    <submittedName>
        <fullName evidence="10">Ger(X)C family spore germination protein</fullName>
    </submittedName>
</protein>
<evidence type="ECO:0000259" key="9">
    <source>
        <dbReference type="Pfam" id="PF25198"/>
    </source>
</evidence>
<evidence type="ECO:0000256" key="2">
    <source>
        <dbReference type="ARBA" id="ARBA00007886"/>
    </source>
</evidence>
<dbReference type="PANTHER" id="PTHR35789:SF1">
    <property type="entry name" value="SPORE GERMINATION PROTEIN B3"/>
    <property type="match status" value="1"/>
</dbReference>
<evidence type="ECO:0000256" key="7">
    <source>
        <dbReference type="ARBA" id="ARBA00023288"/>
    </source>
</evidence>
<evidence type="ECO:0000256" key="4">
    <source>
        <dbReference type="ARBA" id="ARBA00022729"/>
    </source>
</evidence>
<keyword evidence="3" id="KW-0309">Germination</keyword>
<comment type="subcellular location">
    <subcellularLocation>
        <location evidence="1">Membrane</location>
        <topology evidence="1">Lipid-anchor</topology>
    </subcellularLocation>
</comment>
<dbReference type="EMBL" id="JACJLL010000115">
    <property type="protein sequence ID" value="MBM6820453.1"/>
    <property type="molecule type" value="Genomic_DNA"/>
</dbReference>
<feature type="domain" description="Spore germination protein N-terminal" evidence="9">
    <location>
        <begin position="27"/>
        <end position="198"/>
    </location>
</feature>
<evidence type="ECO:0000256" key="3">
    <source>
        <dbReference type="ARBA" id="ARBA00022544"/>
    </source>
</evidence>
<name>A0ABS2FIR7_9CLOT</name>
<evidence type="ECO:0000259" key="8">
    <source>
        <dbReference type="Pfam" id="PF05504"/>
    </source>
</evidence>
<keyword evidence="4" id="KW-0732">Signal</keyword>
<dbReference type="PANTHER" id="PTHR35789">
    <property type="entry name" value="SPORE GERMINATION PROTEIN B3"/>
    <property type="match status" value="1"/>
</dbReference>